<dbReference type="PATRIC" id="fig|1618207.4.peg.634"/>
<sequence length="410" mass="45471">MTAQTPLTIAEPAELLAYLPHALGYFPERSLMVVGLRGKTIGGTVRVDLPDVNSSLEQCREFSETVAECLAVDRLADASVLALFTGVDWLDGEDPGFDRLMLCLREALQLRGKPVCQAWWLGERYFRNYLCRDERCCPSPGVLLSKLKSSRLNTELVFRGSSYFSDLSEATQAPTLSRVEQLAMYRGFSRNMLRLGEAMARQPLEHTLSDWSAEMRRLGRARTAAWGGNRAAGGEAQPWERWGGLMAILQCPRFRDAVLLLALCDAAPDQKVEIADLLLGNTDFRPPWRTLNGLRQLLRLMSAMHDFVPVLEGWGAKEDGVSEPERPQLATEQFATELQQAVAASYSLLGWIEWSRGRGSRAGAYLEAALEVLPGYRLAELLTEVLGSGLLCKWAKSAATAWQRSASEAD</sequence>
<dbReference type="HOGENOM" id="CLU_054153_0_0_11"/>
<evidence type="ECO:0000313" key="2">
    <source>
        <dbReference type="Proteomes" id="UP000061839"/>
    </source>
</evidence>
<dbReference type="Proteomes" id="UP000061839">
    <property type="component" value="Chromosome"/>
</dbReference>
<dbReference type="Pfam" id="PF13830">
    <property type="entry name" value="DUF4192"/>
    <property type="match status" value="2"/>
</dbReference>
<proteinExistence type="predicted"/>
<dbReference type="InterPro" id="IPR025447">
    <property type="entry name" value="DUF4192"/>
</dbReference>
<organism evidence="1 2">
    <name type="scientific">Psychromicrobium lacuslunae</name>
    <dbReference type="NCBI Taxonomy" id="1618207"/>
    <lineage>
        <taxon>Bacteria</taxon>
        <taxon>Bacillati</taxon>
        <taxon>Actinomycetota</taxon>
        <taxon>Actinomycetes</taxon>
        <taxon>Micrococcales</taxon>
        <taxon>Micrococcaceae</taxon>
        <taxon>Psychromicrobium</taxon>
    </lineage>
</organism>
<dbReference type="KEGG" id="ari:UM93_03100"/>
<dbReference type="EMBL" id="CP011005">
    <property type="protein sequence ID" value="AJT40760.1"/>
    <property type="molecule type" value="Genomic_DNA"/>
</dbReference>
<evidence type="ECO:0000313" key="1">
    <source>
        <dbReference type="EMBL" id="AJT40760.1"/>
    </source>
</evidence>
<dbReference type="OrthoDB" id="4954868at2"/>
<name>A0A0D4BXA7_9MICC</name>
<gene>
    <name evidence="1" type="ORF">UM93_03100</name>
</gene>
<keyword evidence="2" id="KW-1185">Reference proteome</keyword>
<evidence type="ECO:0008006" key="3">
    <source>
        <dbReference type="Google" id="ProtNLM"/>
    </source>
</evidence>
<reference evidence="1 2" key="1">
    <citation type="journal article" date="2015" name="Genome Announc.">
        <title>Complete Genome Sequencing of Protease-Producing Novel Arthrobacter sp. Strain IHBB 11108 Using PacBio Single-Molecule Real-Time Sequencing Technology.</title>
        <authorList>
            <person name="Kiran S."/>
            <person name="Swarnkar M.K."/>
            <person name="Pal M."/>
            <person name="Thakur R."/>
            <person name="Tewari R."/>
            <person name="Singh A.K."/>
            <person name="Gulati A."/>
        </authorList>
    </citation>
    <scope>NUCLEOTIDE SEQUENCE [LARGE SCALE GENOMIC DNA]</scope>
    <source>
        <strain evidence="1 2">IHBB 11108</strain>
    </source>
</reference>
<dbReference type="RefSeq" id="WP_045073596.1">
    <property type="nucleotide sequence ID" value="NZ_CP011005.1"/>
</dbReference>
<accession>A0A0D4BXA7</accession>
<dbReference type="AlphaFoldDB" id="A0A0D4BXA7"/>
<dbReference type="STRING" id="1618207.UM93_03100"/>
<protein>
    <recommendedName>
        <fullName evidence="3">DUF4192 domain-containing protein</fullName>
    </recommendedName>
</protein>